<comment type="catalytic activity">
    <reaction evidence="13">
        <text>a very-long-chain (3R)-3-hydroxyacyl-CoA = a very-long-chain (2E)-enoyl-CoA + H2O</text>
        <dbReference type="Rhea" id="RHEA:45812"/>
        <dbReference type="ChEBI" id="CHEBI:15377"/>
        <dbReference type="ChEBI" id="CHEBI:83728"/>
        <dbReference type="ChEBI" id="CHEBI:85440"/>
        <dbReference type="EC" id="4.2.1.134"/>
    </reaction>
</comment>
<accession>A0A0G4IRI2</accession>
<keyword evidence="11" id="KW-0275">Fatty acid biosynthesis</keyword>
<organism evidence="15 17">
    <name type="scientific">Plasmodiophora brassicae</name>
    <name type="common">Clubroot disease agent</name>
    <dbReference type="NCBI Taxonomy" id="37360"/>
    <lineage>
        <taxon>Eukaryota</taxon>
        <taxon>Sar</taxon>
        <taxon>Rhizaria</taxon>
        <taxon>Endomyxa</taxon>
        <taxon>Phytomyxea</taxon>
        <taxon>Plasmodiophorida</taxon>
        <taxon>Plasmodiophoridae</taxon>
        <taxon>Plasmodiophora</taxon>
    </lineage>
</organism>
<protein>
    <recommendedName>
        <fullName evidence="4">very-long-chain (3R)-3-hydroxyacyl-CoA dehydratase</fullName>
        <ecNumber evidence="4">4.2.1.134</ecNumber>
    </recommendedName>
</protein>
<keyword evidence="12" id="KW-0456">Lyase</keyword>
<sequence length="245" mass="27156">MGAAAGARAAKAPSPFVRLYLLAFNVASSALWGVVLALAIQHVWLSATATGLYAAVQPWIRVSQGLAILEVVHAWVGLVRSPVMTVALQVASRLFILFTVVEQVPAIQDDWYVAMLVGAWACVEIPRYAYYALNLFDAVPYPLLWLRYSLFIVLYPIGISAELLCAYHAIPHFAATKQWSVLMPNMVNFELKFDVLIKMLMLVYVPGSPFLYLHMVHQRKKYLGAAPTPAPLVAQRSSARLKKVD</sequence>
<evidence type="ECO:0000256" key="12">
    <source>
        <dbReference type="ARBA" id="ARBA00023239"/>
    </source>
</evidence>
<feature type="transmembrane region" description="Helical" evidence="14">
    <location>
        <begin position="86"/>
        <end position="105"/>
    </location>
</feature>
<evidence type="ECO:0000256" key="3">
    <source>
        <dbReference type="ARBA" id="ARBA00007811"/>
    </source>
</evidence>
<dbReference type="EMBL" id="OVEO01000009">
    <property type="protein sequence ID" value="SPQ98300.1"/>
    <property type="molecule type" value="Genomic_DNA"/>
</dbReference>
<dbReference type="UniPathway" id="UPA00094"/>
<dbReference type="GO" id="GO:0102158">
    <property type="term" value="F:very-long-chain (3R)-3-hydroxyacyl-CoA dehydratase activity"/>
    <property type="evidence" value="ECO:0007669"/>
    <property type="project" value="UniProtKB-EC"/>
</dbReference>
<dbReference type="EC" id="4.2.1.134" evidence="4"/>
<keyword evidence="17" id="KW-1185">Reference proteome</keyword>
<dbReference type="AlphaFoldDB" id="A0A0G4IRI2"/>
<dbReference type="GO" id="GO:0042761">
    <property type="term" value="P:very long-chain fatty acid biosynthetic process"/>
    <property type="evidence" value="ECO:0007669"/>
    <property type="project" value="TreeGrafter"/>
</dbReference>
<evidence type="ECO:0000313" key="15">
    <source>
        <dbReference type="EMBL" id="CEO97754.1"/>
    </source>
</evidence>
<feature type="transmembrane region" description="Helical" evidence="14">
    <location>
        <begin position="111"/>
        <end position="133"/>
    </location>
</feature>
<dbReference type="STRING" id="37360.A0A0G4IRI2"/>
<dbReference type="Pfam" id="PF04387">
    <property type="entry name" value="PTPLA"/>
    <property type="match status" value="1"/>
</dbReference>
<dbReference type="OMA" id="WSYILWQ"/>
<evidence type="ECO:0000256" key="8">
    <source>
        <dbReference type="ARBA" id="ARBA00022989"/>
    </source>
</evidence>
<evidence type="ECO:0000256" key="10">
    <source>
        <dbReference type="ARBA" id="ARBA00023136"/>
    </source>
</evidence>
<reference evidence="16 18" key="2">
    <citation type="submission" date="2018-03" db="EMBL/GenBank/DDBJ databases">
        <authorList>
            <person name="Fogelqvist J."/>
        </authorList>
    </citation>
    <scope>NUCLEOTIDE SEQUENCE [LARGE SCALE GENOMIC DNA]</scope>
</reference>
<evidence type="ECO:0000256" key="9">
    <source>
        <dbReference type="ARBA" id="ARBA00023098"/>
    </source>
</evidence>
<keyword evidence="10 14" id="KW-0472">Membrane</keyword>
<keyword evidence="16" id="KW-0496">Mitochondrion</keyword>
<keyword evidence="8 14" id="KW-1133">Transmembrane helix</keyword>
<comment type="subcellular location">
    <subcellularLocation>
        <location evidence="1">Membrane</location>
        <topology evidence="1">Multi-pass membrane protein</topology>
    </subcellularLocation>
</comment>
<dbReference type="GO" id="GO:0030497">
    <property type="term" value="P:fatty acid elongation"/>
    <property type="evidence" value="ECO:0007669"/>
    <property type="project" value="TreeGrafter"/>
</dbReference>
<evidence type="ECO:0000256" key="13">
    <source>
        <dbReference type="ARBA" id="ARBA00036671"/>
    </source>
</evidence>
<gene>
    <name evidence="15" type="ORF">PBRA_005868</name>
    <name evidence="16" type="ORF">PLBR_LOCUS5515</name>
</gene>
<keyword evidence="7" id="KW-0276">Fatty acid metabolism</keyword>
<evidence type="ECO:0000256" key="1">
    <source>
        <dbReference type="ARBA" id="ARBA00004141"/>
    </source>
</evidence>
<evidence type="ECO:0000256" key="2">
    <source>
        <dbReference type="ARBA" id="ARBA00005194"/>
    </source>
</evidence>
<dbReference type="Proteomes" id="UP000039324">
    <property type="component" value="Unassembled WGS sequence"/>
</dbReference>
<dbReference type="Proteomes" id="UP000290189">
    <property type="component" value="Unassembled WGS sequence"/>
</dbReference>
<evidence type="ECO:0000256" key="14">
    <source>
        <dbReference type="SAM" id="Phobius"/>
    </source>
</evidence>
<feature type="transmembrane region" description="Helical" evidence="14">
    <location>
        <begin position="145"/>
        <end position="170"/>
    </location>
</feature>
<feature type="transmembrane region" description="Helical" evidence="14">
    <location>
        <begin position="195"/>
        <end position="213"/>
    </location>
</feature>
<proteinExistence type="inferred from homology"/>
<keyword evidence="5" id="KW-0444">Lipid biosynthesis</keyword>
<dbReference type="OrthoDB" id="46988at2759"/>
<dbReference type="InterPro" id="IPR007482">
    <property type="entry name" value="Tyr_Pase-like_PTPLA"/>
</dbReference>
<dbReference type="GO" id="GO:0030148">
    <property type="term" value="P:sphingolipid biosynthetic process"/>
    <property type="evidence" value="ECO:0007669"/>
    <property type="project" value="TreeGrafter"/>
</dbReference>
<evidence type="ECO:0000256" key="11">
    <source>
        <dbReference type="ARBA" id="ARBA00023160"/>
    </source>
</evidence>
<evidence type="ECO:0000313" key="18">
    <source>
        <dbReference type="Proteomes" id="UP000290189"/>
    </source>
</evidence>
<feature type="transmembrane region" description="Helical" evidence="14">
    <location>
        <begin position="20"/>
        <end position="40"/>
    </location>
</feature>
<keyword evidence="9" id="KW-0443">Lipid metabolism</keyword>
<comment type="similarity">
    <text evidence="3">Belongs to the very long-chain fatty acids dehydratase HACD family.</text>
</comment>
<keyword evidence="6 14" id="KW-0812">Transmembrane</keyword>
<evidence type="ECO:0000313" key="17">
    <source>
        <dbReference type="Proteomes" id="UP000039324"/>
    </source>
</evidence>
<geneLocation type="mitochondrion" evidence="16"/>
<dbReference type="GO" id="GO:0005789">
    <property type="term" value="C:endoplasmic reticulum membrane"/>
    <property type="evidence" value="ECO:0007669"/>
    <property type="project" value="TreeGrafter"/>
</dbReference>
<name>A0A0G4IRI2_PLABS</name>
<evidence type="ECO:0000256" key="4">
    <source>
        <dbReference type="ARBA" id="ARBA00013122"/>
    </source>
</evidence>
<evidence type="ECO:0000256" key="6">
    <source>
        <dbReference type="ARBA" id="ARBA00022692"/>
    </source>
</evidence>
<dbReference type="PANTHER" id="PTHR11035:SF3">
    <property type="entry name" value="VERY-LONG-CHAIN (3R)-3-HYDROXYACYL-COA DEHYDRATASE"/>
    <property type="match status" value="1"/>
</dbReference>
<evidence type="ECO:0000313" key="16">
    <source>
        <dbReference type="EMBL" id="SPQ98300.1"/>
    </source>
</evidence>
<reference evidence="15 17" key="1">
    <citation type="submission" date="2015-02" db="EMBL/GenBank/DDBJ databases">
        <authorList>
            <person name="Chooi Y.-H."/>
        </authorList>
    </citation>
    <scope>NUCLEOTIDE SEQUENCE [LARGE SCALE GENOMIC DNA]</scope>
    <source>
        <strain evidence="15">E3</strain>
    </source>
</reference>
<evidence type="ECO:0000256" key="7">
    <source>
        <dbReference type="ARBA" id="ARBA00022832"/>
    </source>
</evidence>
<dbReference type="PANTHER" id="PTHR11035">
    <property type="entry name" value="VERY-LONG-CHAIN (3R)-3-HYDROXYACYL-COA DEHYDRATASE"/>
    <property type="match status" value="1"/>
</dbReference>
<dbReference type="EMBL" id="CDSF01000080">
    <property type="protein sequence ID" value="CEO97754.1"/>
    <property type="molecule type" value="Genomic_DNA"/>
</dbReference>
<comment type="pathway">
    <text evidence="2">Lipid metabolism; fatty acid biosynthesis.</text>
</comment>
<evidence type="ECO:0000256" key="5">
    <source>
        <dbReference type="ARBA" id="ARBA00022516"/>
    </source>
</evidence>